<evidence type="ECO:0000313" key="1">
    <source>
        <dbReference type="EMBL" id="KAI4865835.1"/>
    </source>
</evidence>
<proteinExistence type="predicted"/>
<dbReference type="Proteomes" id="UP001497700">
    <property type="component" value="Unassembled WGS sequence"/>
</dbReference>
<organism evidence="1 2">
    <name type="scientific">Hypoxylon rubiginosum</name>
    <dbReference type="NCBI Taxonomy" id="110542"/>
    <lineage>
        <taxon>Eukaryota</taxon>
        <taxon>Fungi</taxon>
        <taxon>Dikarya</taxon>
        <taxon>Ascomycota</taxon>
        <taxon>Pezizomycotina</taxon>
        <taxon>Sordariomycetes</taxon>
        <taxon>Xylariomycetidae</taxon>
        <taxon>Xylariales</taxon>
        <taxon>Hypoxylaceae</taxon>
        <taxon>Hypoxylon</taxon>
    </lineage>
</organism>
<protein>
    <submittedName>
        <fullName evidence="1">Ornithine decarboxylase antizyme-domain-containing protein</fullName>
    </submittedName>
</protein>
<dbReference type="EMBL" id="MU393466">
    <property type="protein sequence ID" value="KAI4865835.1"/>
    <property type="molecule type" value="Genomic_DNA"/>
</dbReference>
<name>A0ACB9Z4C2_9PEZI</name>
<comment type="caution">
    <text evidence="1">The sequence shown here is derived from an EMBL/GenBank/DDBJ whole genome shotgun (WGS) entry which is preliminary data.</text>
</comment>
<evidence type="ECO:0000313" key="2">
    <source>
        <dbReference type="Proteomes" id="UP001497700"/>
    </source>
</evidence>
<accession>A0ACB9Z4C2</accession>
<sequence length="309" mass="33509">MAPMKNNNSSSSSSNYGEAVARQVNVLASCYLVDPSASLKGLHYCTTGAADFVCANSRSQQGPSGIPEVPISGLPSPPSSPPLAAITASNELALQPKNRKRSTNNSNAAPINSRSRRGGATLQIRGECERFFCETMKSVFQGEWNMAGNGSYLTGVYNNYALTPPDDDYPSPPSSFTSSDADADAMMIDTAKPSVRVNGWMEFWDYAGGASFRAFVTDDGDEKSLFAFFDSGLVGRDLKQALIALIELADGPIECSNVVICVDRRMPHDHAKTLMKSLQWVGFELTTLDHWAKDLDVTSDKWLFMGMEI</sequence>
<keyword evidence="2" id="KW-1185">Reference proteome</keyword>
<gene>
    <name evidence="1" type="ORF">F4820DRAFT_469326</name>
</gene>
<reference evidence="1 2" key="1">
    <citation type="journal article" date="2022" name="New Phytol.">
        <title>Ecological generalism drives hyperdiversity of secondary metabolite gene clusters in xylarialean endophytes.</title>
        <authorList>
            <person name="Franco M.E.E."/>
            <person name="Wisecaver J.H."/>
            <person name="Arnold A.E."/>
            <person name="Ju Y.M."/>
            <person name="Slot J.C."/>
            <person name="Ahrendt S."/>
            <person name="Moore L.P."/>
            <person name="Eastman K.E."/>
            <person name="Scott K."/>
            <person name="Konkel Z."/>
            <person name="Mondo S.J."/>
            <person name="Kuo A."/>
            <person name="Hayes R.D."/>
            <person name="Haridas S."/>
            <person name="Andreopoulos B."/>
            <person name="Riley R."/>
            <person name="LaButti K."/>
            <person name="Pangilinan J."/>
            <person name="Lipzen A."/>
            <person name="Amirebrahimi M."/>
            <person name="Yan J."/>
            <person name="Adam C."/>
            <person name="Keymanesh K."/>
            <person name="Ng V."/>
            <person name="Louie K."/>
            <person name="Northen T."/>
            <person name="Drula E."/>
            <person name="Henrissat B."/>
            <person name="Hsieh H.M."/>
            <person name="Youens-Clark K."/>
            <person name="Lutzoni F."/>
            <person name="Miadlikowska J."/>
            <person name="Eastwood D.C."/>
            <person name="Hamelin R.C."/>
            <person name="Grigoriev I.V."/>
            <person name="U'Ren J.M."/>
        </authorList>
    </citation>
    <scope>NUCLEOTIDE SEQUENCE [LARGE SCALE GENOMIC DNA]</scope>
    <source>
        <strain evidence="1 2">CBS 119005</strain>
    </source>
</reference>